<accession>A0AAD7J3V4</accession>
<protein>
    <submittedName>
        <fullName evidence="2">Uncharacterized protein</fullName>
    </submittedName>
</protein>
<sequence length="329" mass="37018">MAVTALESQRRKSVVLLETRPCNPPPLPPPPYIPNPVLDSSGNGKASKGCIKSRPASPVTRRQRHAAADRAFLNLRQGVFVPPLFSRNSRFPSRHLPPPGLRACNLDATDAKVFVPGDEVRVRRLNIDSHRSSWSEWQTGRVLQYVPMRVYIGNFGHAYCVQVEREGRLTEEEYVQFMGEICPKDEFDHEGDALTSEECKKRRHKANYIYTRIPSDKPISGIPQRDVWTPAEVLVWGVHRKIHVRSLAGPTAGELIFVEEALPYTLETAVACRKHNQNVVGPNGRLFLTDKRAEPLVIDDDPPRPLYDPPFVVELTPTPAKPLLLRPSP</sequence>
<comment type="caution">
    <text evidence="2">The sequence shown here is derived from an EMBL/GenBank/DDBJ whole genome shotgun (WGS) entry which is preliminary data.</text>
</comment>
<proteinExistence type="predicted"/>
<dbReference type="AlphaFoldDB" id="A0AAD7J3V4"/>
<keyword evidence="3" id="KW-1185">Reference proteome</keyword>
<dbReference type="EMBL" id="JARKIB010000052">
    <property type="protein sequence ID" value="KAJ7754537.1"/>
    <property type="molecule type" value="Genomic_DNA"/>
</dbReference>
<evidence type="ECO:0000256" key="1">
    <source>
        <dbReference type="SAM" id="MobiDB-lite"/>
    </source>
</evidence>
<feature type="region of interest" description="Disordered" evidence="1">
    <location>
        <begin position="41"/>
        <end position="62"/>
    </location>
</feature>
<gene>
    <name evidence="2" type="ORF">B0H16DRAFT_1542679</name>
</gene>
<dbReference type="Proteomes" id="UP001215598">
    <property type="component" value="Unassembled WGS sequence"/>
</dbReference>
<name>A0AAD7J3V4_9AGAR</name>
<organism evidence="2 3">
    <name type="scientific">Mycena metata</name>
    <dbReference type="NCBI Taxonomy" id="1033252"/>
    <lineage>
        <taxon>Eukaryota</taxon>
        <taxon>Fungi</taxon>
        <taxon>Dikarya</taxon>
        <taxon>Basidiomycota</taxon>
        <taxon>Agaricomycotina</taxon>
        <taxon>Agaricomycetes</taxon>
        <taxon>Agaricomycetidae</taxon>
        <taxon>Agaricales</taxon>
        <taxon>Marasmiineae</taxon>
        <taxon>Mycenaceae</taxon>
        <taxon>Mycena</taxon>
    </lineage>
</organism>
<evidence type="ECO:0000313" key="2">
    <source>
        <dbReference type="EMBL" id="KAJ7754537.1"/>
    </source>
</evidence>
<evidence type="ECO:0000313" key="3">
    <source>
        <dbReference type="Proteomes" id="UP001215598"/>
    </source>
</evidence>
<reference evidence="2" key="1">
    <citation type="submission" date="2023-03" db="EMBL/GenBank/DDBJ databases">
        <title>Massive genome expansion in bonnet fungi (Mycena s.s.) driven by repeated elements and novel gene families across ecological guilds.</title>
        <authorList>
            <consortium name="Lawrence Berkeley National Laboratory"/>
            <person name="Harder C.B."/>
            <person name="Miyauchi S."/>
            <person name="Viragh M."/>
            <person name="Kuo A."/>
            <person name="Thoen E."/>
            <person name="Andreopoulos B."/>
            <person name="Lu D."/>
            <person name="Skrede I."/>
            <person name="Drula E."/>
            <person name="Henrissat B."/>
            <person name="Morin E."/>
            <person name="Kohler A."/>
            <person name="Barry K."/>
            <person name="LaButti K."/>
            <person name="Morin E."/>
            <person name="Salamov A."/>
            <person name="Lipzen A."/>
            <person name="Mereny Z."/>
            <person name="Hegedus B."/>
            <person name="Baldrian P."/>
            <person name="Stursova M."/>
            <person name="Weitz H."/>
            <person name="Taylor A."/>
            <person name="Grigoriev I.V."/>
            <person name="Nagy L.G."/>
            <person name="Martin F."/>
            <person name="Kauserud H."/>
        </authorList>
    </citation>
    <scope>NUCLEOTIDE SEQUENCE</scope>
    <source>
        <strain evidence="2">CBHHK182m</strain>
    </source>
</reference>